<dbReference type="EMBL" id="JABEVQ010000002">
    <property type="protein sequence ID" value="NWN90644.1"/>
    <property type="molecule type" value="Genomic_DNA"/>
</dbReference>
<dbReference type="InterPro" id="IPR014519">
    <property type="entry name" value="UCP024492"/>
</dbReference>
<dbReference type="Pfam" id="PF04343">
    <property type="entry name" value="DUF488"/>
    <property type="match status" value="1"/>
</dbReference>
<dbReference type="InterPro" id="IPR007438">
    <property type="entry name" value="DUF488"/>
</dbReference>
<dbReference type="Proteomes" id="UP000536442">
    <property type="component" value="Unassembled WGS sequence"/>
</dbReference>
<keyword evidence="2" id="KW-1185">Reference proteome</keyword>
<dbReference type="PANTHER" id="PTHR39337">
    <property type="entry name" value="BLR5642 PROTEIN"/>
    <property type="match status" value="1"/>
</dbReference>
<reference evidence="1 2" key="1">
    <citation type="submission" date="2020-03" db="EMBL/GenBank/DDBJ databases">
        <title>Metagenomic, metatranscriptomic, and metabolomic analyses revealed the key microbes and metabolic features during the fermentation of ganjang, Korean traditional soy sauce.</title>
        <authorList>
            <person name="Chun B.H."/>
            <person name="Jeon C.O."/>
        </authorList>
    </citation>
    <scope>NUCLEOTIDE SEQUENCE [LARGE SCALE GENOMIC DNA]</scope>
    <source>
        <strain evidence="1 2">KG14</strain>
    </source>
</reference>
<dbReference type="PANTHER" id="PTHR39337:SF1">
    <property type="entry name" value="BLR5642 PROTEIN"/>
    <property type="match status" value="1"/>
</dbReference>
<proteinExistence type="predicted"/>
<evidence type="ECO:0000313" key="2">
    <source>
        <dbReference type="Proteomes" id="UP000536442"/>
    </source>
</evidence>
<gene>
    <name evidence="1" type="ORF">HLV39_03905</name>
</gene>
<organism evidence="1 2">
    <name type="scientific">Marinobacter adhaerens</name>
    <dbReference type="NCBI Taxonomy" id="1033846"/>
    <lineage>
        <taxon>Bacteria</taxon>
        <taxon>Pseudomonadati</taxon>
        <taxon>Pseudomonadota</taxon>
        <taxon>Gammaproteobacteria</taxon>
        <taxon>Pseudomonadales</taxon>
        <taxon>Marinobacteraceae</taxon>
        <taxon>Marinobacter</taxon>
    </lineage>
</organism>
<dbReference type="PIRSF" id="PIRSF024492">
    <property type="entry name" value="UCP024492"/>
    <property type="match status" value="1"/>
</dbReference>
<comment type="caution">
    <text evidence="1">The sequence shown here is derived from an EMBL/GenBank/DDBJ whole genome shotgun (WGS) entry which is preliminary data.</text>
</comment>
<sequence length="181" mass="20355">MTHTFYTVGHSTRTLDEFFTLLQAGNIDHIVDVRAMPRSRSNPQFNYDTLPGKLEAVGVGYTHCAALAGLRKRSKDVGDEVNGNWRNRSFHNYADYALSTPFQDGLNSLVQLSHQHTCAIMCAEAVWWRCHRRIIADHLLHHGHTVCHLMNKDQVVPAKMTDGAATREDGALIYPSARSLK</sequence>
<dbReference type="AlphaFoldDB" id="A0A851HM87"/>
<protein>
    <submittedName>
        <fullName evidence="1">DUF488 domain-containing protein</fullName>
    </submittedName>
</protein>
<evidence type="ECO:0000313" key="1">
    <source>
        <dbReference type="EMBL" id="NWN90644.1"/>
    </source>
</evidence>
<name>A0A851HM87_9GAMM</name>
<accession>A0A851HM87</accession>